<proteinExistence type="predicted"/>
<dbReference type="EMBL" id="AP026382">
    <property type="protein sequence ID" value="BDN97910.1"/>
    <property type="molecule type" value="Genomic_DNA"/>
</dbReference>
<accession>A0AAD1L336</accession>
<gene>
    <name evidence="1" type="ORF">KAM621c_30150</name>
</gene>
<sequence length="69" mass="7867">MIQVVNHSDIHFGCSSLTLTLFIQTLQEKENLTAALTEHSATRCGSRFINQMIINHISVFIYYNITLPK</sequence>
<organism evidence="1 2">
    <name type="scientific">Citrobacter braakii</name>
    <dbReference type="NCBI Taxonomy" id="57706"/>
    <lineage>
        <taxon>Bacteria</taxon>
        <taxon>Pseudomonadati</taxon>
        <taxon>Pseudomonadota</taxon>
        <taxon>Gammaproteobacteria</taxon>
        <taxon>Enterobacterales</taxon>
        <taxon>Enterobacteriaceae</taxon>
        <taxon>Citrobacter</taxon>
        <taxon>Citrobacter freundii complex</taxon>
    </lineage>
</organism>
<dbReference type="Proteomes" id="UP001058317">
    <property type="component" value="Chromosome"/>
</dbReference>
<evidence type="ECO:0000313" key="2">
    <source>
        <dbReference type="Proteomes" id="UP001058317"/>
    </source>
</evidence>
<name>A0AAD1L336_CITBR</name>
<reference evidence="1" key="1">
    <citation type="submission" date="2022-07" db="EMBL/GenBank/DDBJ databases">
        <title>Complete genome sequence of carbapenem-resistant Citrobacter spp. in Japan.</title>
        <authorList>
            <person name="Maehana S."/>
            <person name="Suzuki M."/>
            <person name="Kitasato H."/>
        </authorList>
    </citation>
    <scope>NUCLEOTIDE SEQUENCE</scope>
    <source>
        <strain evidence="1">KAM621</strain>
    </source>
</reference>
<evidence type="ECO:0000313" key="1">
    <source>
        <dbReference type="EMBL" id="BDN97910.1"/>
    </source>
</evidence>
<dbReference type="AlphaFoldDB" id="A0AAD1L336"/>
<protein>
    <submittedName>
        <fullName evidence="1">Uncharacterized protein</fullName>
    </submittedName>
</protein>